<proteinExistence type="predicted"/>
<dbReference type="Proteomes" id="UP000327157">
    <property type="component" value="Chromosome 10"/>
</dbReference>
<organism evidence="1 2">
    <name type="scientific">Pyrus ussuriensis x Pyrus communis</name>
    <dbReference type="NCBI Taxonomy" id="2448454"/>
    <lineage>
        <taxon>Eukaryota</taxon>
        <taxon>Viridiplantae</taxon>
        <taxon>Streptophyta</taxon>
        <taxon>Embryophyta</taxon>
        <taxon>Tracheophyta</taxon>
        <taxon>Spermatophyta</taxon>
        <taxon>Magnoliopsida</taxon>
        <taxon>eudicotyledons</taxon>
        <taxon>Gunneridae</taxon>
        <taxon>Pentapetalae</taxon>
        <taxon>rosids</taxon>
        <taxon>fabids</taxon>
        <taxon>Rosales</taxon>
        <taxon>Rosaceae</taxon>
        <taxon>Amygdaloideae</taxon>
        <taxon>Maleae</taxon>
        <taxon>Pyrus</taxon>
    </lineage>
</organism>
<dbReference type="OrthoDB" id="1430335at2759"/>
<gene>
    <name evidence="1" type="ORF">D8674_003434</name>
</gene>
<dbReference type="AlphaFoldDB" id="A0A5N5FH25"/>
<evidence type="ECO:0000313" key="1">
    <source>
        <dbReference type="EMBL" id="KAB2602429.1"/>
    </source>
</evidence>
<dbReference type="EMBL" id="SMOL01000695">
    <property type="protein sequence ID" value="KAB2602429.1"/>
    <property type="molecule type" value="Genomic_DNA"/>
</dbReference>
<reference evidence="1 2" key="3">
    <citation type="submission" date="2019-11" db="EMBL/GenBank/DDBJ databases">
        <title>A de novo genome assembly of a pear dwarfing rootstock.</title>
        <authorList>
            <person name="Wang F."/>
            <person name="Wang J."/>
            <person name="Li S."/>
            <person name="Zhang Y."/>
            <person name="Fang M."/>
            <person name="Ma L."/>
            <person name="Zhao Y."/>
            <person name="Jiang S."/>
        </authorList>
    </citation>
    <scope>NUCLEOTIDE SEQUENCE [LARGE SCALE GENOMIC DNA]</scope>
    <source>
        <strain evidence="1">S2</strain>
        <tissue evidence="1">Leaf</tissue>
    </source>
</reference>
<name>A0A5N5FH25_9ROSA</name>
<reference evidence="1 2" key="1">
    <citation type="submission" date="2019-09" db="EMBL/GenBank/DDBJ databases">
        <authorList>
            <person name="Ou C."/>
        </authorList>
    </citation>
    <scope>NUCLEOTIDE SEQUENCE [LARGE SCALE GENOMIC DNA]</scope>
    <source>
        <strain evidence="1">S2</strain>
        <tissue evidence="1">Leaf</tissue>
    </source>
</reference>
<accession>A0A5N5FH25</accession>
<protein>
    <submittedName>
        <fullName evidence="1">Uncharacterized protein</fullName>
    </submittedName>
</protein>
<reference evidence="2" key="2">
    <citation type="submission" date="2019-10" db="EMBL/GenBank/DDBJ databases">
        <title>A de novo genome assembly of a pear dwarfing rootstock.</title>
        <authorList>
            <person name="Wang F."/>
            <person name="Wang J."/>
            <person name="Li S."/>
            <person name="Zhang Y."/>
            <person name="Fang M."/>
            <person name="Ma L."/>
            <person name="Zhao Y."/>
            <person name="Jiang S."/>
        </authorList>
    </citation>
    <scope>NUCLEOTIDE SEQUENCE [LARGE SCALE GENOMIC DNA]</scope>
</reference>
<keyword evidence="2" id="KW-1185">Reference proteome</keyword>
<sequence>MRQKDVAKLRNTGSIILGKASLSEWTQFRSLTAPAGWSARGHQRKAMITTIKQPEKRPSTFDMVAINNSVRDMDLKQRDWE</sequence>
<dbReference type="PANTHER" id="PTHR42678">
    <property type="entry name" value="AMIDASE"/>
    <property type="match status" value="1"/>
</dbReference>
<evidence type="ECO:0000313" key="2">
    <source>
        <dbReference type="Proteomes" id="UP000327157"/>
    </source>
</evidence>
<comment type="caution">
    <text evidence="1">The sequence shown here is derived from an EMBL/GenBank/DDBJ whole genome shotgun (WGS) entry which is preliminary data.</text>
</comment>
<dbReference type="PANTHER" id="PTHR42678:SF34">
    <property type="entry name" value="OS04G0183300 PROTEIN"/>
    <property type="match status" value="1"/>
</dbReference>